<keyword evidence="10" id="KW-1185">Reference proteome</keyword>
<dbReference type="GO" id="GO:0000398">
    <property type="term" value="P:mRNA splicing, via spliceosome"/>
    <property type="evidence" value="ECO:0007669"/>
    <property type="project" value="TreeGrafter"/>
</dbReference>
<proteinExistence type="inferred from homology"/>
<dbReference type="GO" id="GO:0005684">
    <property type="term" value="C:U2-type spliceosomal complex"/>
    <property type="evidence" value="ECO:0007669"/>
    <property type="project" value="TreeGrafter"/>
</dbReference>
<dbReference type="PANTHER" id="PTHR16196">
    <property type="entry name" value="CELL CYCLE CONTROL PROTEIN CWF25"/>
    <property type="match status" value="1"/>
</dbReference>
<name>A0A4S8ID03_MUSBA</name>
<evidence type="ECO:0000256" key="1">
    <source>
        <dbReference type="ARBA" id="ARBA00004123"/>
    </source>
</evidence>
<evidence type="ECO:0000256" key="4">
    <source>
        <dbReference type="ARBA" id="ARBA00022728"/>
    </source>
</evidence>
<dbReference type="InterPro" id="IPR022209">
    <property type="entry name" value="CWC25"/>
</dbReference>
<feature type="compositionally biased region" description="Basic and acidic residues" evidence="8">
    <location>
        <begin position="98"/>
        <end position="111"/>
    </location>
</feature>
<keyword evidence="6" id="KW-0508">mRNA splicing</keyword>
<keyword evidence="7" id="KW-0539">Nucleus</keyword>
<sequence>MARSAGGRVAQALVWAQAGLDSDTDLAGGSNAFTVKSLKKQGLFQSMTIDALFEDKPQSANDTWRKLHSDPLLLIRQREQEALARIKNNPIKMAMIKKSVEDEKKKKQDKKEKKRHKDHHHSRSKDDKRSLRRYSESGTDLFACLEFDQAFVSRVDFIRQRFHPCPFTTVLNRFFVLDLNPRMMDAFHLFFFRFFSDL</sequence>
<evidence type="ECO:0000256" key="6">
    <source>
        <dbReference type="ARBA" id="ARBA00023187"/>
    </source>
</evidence>
<evidence type="ECO:0000313" key="9">
    <source>
        <dbReference type="EMBL" id="THU45971.1"/>
    </source>
</evidence>
<dbReference type="Proteomes" id="UP000317650">
    <property type="component" value="Chromosome 9"/>
</dbReference>
<dbReference type="STRING" id="52838.A0A4S8ID03"/>
<evidence type="ECO:0000256" key="5">
    <source>
        <dbReference type="ARBA" id="ARBA00023054"/>
    </source>
</evidence>
<dbReference type="PANTHER" id="PTHR16196:SF0">
    <property type="entry name" value="PRE-MRNA-SPLICING FACTOR CWC25 HOMOLOG"/>
    <property type="match status" value="1"/>
</dbReference>
<keyword evidence="4" id="KW-0747">Spliceosome</keyword>
<organism evidence="9 10">
    <name type="scientific">Musa balbisiana</name>
    <name type="common">Banana</name>
    <dbReference type="NCBI Taxonomy" id="52838"/>
    <lineage>
        <taxon>Eukaryota</taxon>
        <taxon>Viridiplantae</taxon>
        <taxon>Streptophyta</taxon>
        <taxon>Embryophyta</taxon>
        <taxon>Tracheophyta</taxon>
        <taxon>Spermatophyta</taxon>
        <taxon>Magnoliopsida</taxon>
        <taxon>Liliopsida</taxon>
        <taxon>Zingiberales</taxon>
        <taxon>Musaceae</taxon>
        <taxon>Musa</taxon>
    </lineage>
</organism>
<feature type="compositionally biased region" description="Basic residues" evidence="8">
    <location>
        <begin position="112"/>
        <end position="123"/>
    </location>
</feature>
<accession>A0A4S8ID03</accession>
<protein>
    <submittedName>
        <fullName evidence="9">Uncharacterized protein</fullName>
    </submittedName>
</protein>
<dbReference type="Pfam" id="PF12542">
    <property type="entry name" value="CWC25"/>
    <property type="match status" value="1"/>
</dbReference>
<reference evidence="9 10" key="1">
    <citation type="journal article" date="2019" name="Nat. Plants">
        <title>Genome sequencing of Musa balbisiana reveals subgenome evolution and function divergence in polyploid bananas.</title>
        <authorList>
            <person name="Yao X."/>
        </authorList>
    </citation>
    <scope>NUCLEOTIDE SEQUENCE [LARGE SCALE GENOMIC DNA]</scope>
    <source>
        <strain evidence="10">cv. DH-PKW</strain>
        <tissue evidence="9">Leaves</tissue>
    </source>
</reference>
<keyword evidence="3" id="KW-0507">mRNA processing</keyword>
<dbReference type="InterPro" id="IPR051376">
    <property type="entry name" value="CWC25_splicing_factor"/>
</dbReference>
<evidence type="ECO:0000256" key="2">
    <source>
        <dbReference type="ARBA" id="ARBA00006695"/>
    </source>
</evidence>
<evidence type="ECO:0000256" key="8">
    <source>
        <dbReference type="SAM" id="MobiDB-lite"/>
    </source>
</evidence>
<evidence type="ECO:0000256" key="7">
    <source>
        <dbReference type="ARBA" id="ARBA00023242"/>
    </source>
</evidence>
<evidence type="ECO:0000313" key="10">
    <source>
        <dbReference type="Proteomes" id="UP000317650"/>
    </source>
</evidence>
<comment type="subcellular location">
    <subcellularLocation>
        <location evidence="1">Nucleus</location>
    </subcellularLocation>
</comment>
<evidence type="ECO:0000256" key="3">
    <source>
        <dbReference type="ARBA" id="ARBA00022664"/>
    </source>
</evidence>
<comment type="caution">
    <text evidence="9">The sequence shown here is derived from an EMBL/GenBank/DDBJ whole genome shotgun (WGS) entry which is preliminary data.</text>
</comment>
<dbReference type="AlphaFoldDB" id="A0A4S8ID03"/>
<gene>
    <name evidence="9" type="ORF">C4D60_Mb09t00010</name>
</gene>
<comment type="similarity">
    <text evidence="2">Belongs to the CWC25 family.</text>
</comment>
<keyword evidence="5" id="KW-0175">Coiled coil</keyword>
<dbReference type="EMBL" id="PYDT01000010">
    <property type="protein sequence ID" value="THU45971.1"/>
    <property type="molecule type" value="Genomic_DNA"/>
</dbReference>
<feature type="region of interest" description="Disordered" evidence="8">
    <location>
        <begin position="97"/>
        <end position="132"/>
    </location>
</feature>